<organism evidence="1 3">
    <name type="scientific">Noviherbaspirillum denitrificans</name>
    <dbReference type="NCBI Taxonomy" id="1968433"/>
    <lineage>
        <taxon>Bacteria</taxon>
        <taxon>Pseudomonadati</taxon>
        <taxon>Pseudomonadota</taxon>
        <taxon>Betaproteobacteria</taxon>
        <taxon>Burkholderiales</taxon>
        <taxon>Oxalobacteraceae</taxon>
        <taxon>Noviherbaspirillum</taxon>
    </lineage>
</organism>
<proteinExistence type="predicted"/>
<name>A0A254T6X5_9BURK</name>
<keyword evidence="3" id="KW-1185">Reference proteome</keyword>
<evidence type="ECO:0000313" key="2">
    <source>
        <dbReference type="EMBL" id="OWW19373.1"/>
    </source>
</evidence>
<dbReference type="RefSeq" id="WP_170942045.1">
    <property type="nucleotide sequence ID" value="NZ_LSTO01000001.1"/>
</dbReference>
<gene>
    <name evidence="1" type="ORF">AYR66_00995</name>
    <name evidence="2" type="ORF">AYR66_07480</name>
</gene>
<dbReference type="Proteomes" id="UP000197535">
    <property type="component" value="Unassembled WGS sequence"/>
</dbReference>
<dbReference type="EMBL" id="LSTO01000001">
    <property type="protein sequence ID" value="OWW19373.1"/>
    <property type="molecule type" value="Genomic_DNA"/>
</dbReference>
<evidence type="ECO:0000313" key="3">
    <source>
        <dbReference type="Proteomes" id="UP000197535"/>
    </source>
</evidence>
<evidence type="ECO:0000313" key="1">
    <source>
        <dbReference type="EMBL" id="OWW18409.1"/>
    </source>
</evidence>
<dbReference type="AlphaFoldDB" id="A0A254T6X5"/>
<dbReference type="EMBL" id="LSTO01000006">
    <property type="protein sequence ID" value="OWW18409.1"/>
    <property type="molecule type" value="Genomic_DNA"/>
</dbReference>
<protein>
    <recommendedName>
        <fullName evidence="4">Phage tail protein</fullName>
    </recommendedName>
</protein>
<sequence>MAFKLAVANTVIVPVKFTVNNAGKEEQHNFSLDCARLMQNEITAKTKQGDGLISDFMKGVTRNWSDQRLVIDDENNPVPFSAEAFDVMLSLPGLPAVAFNSYLKECGAKEKN</sequence>
<reference evidence="1 3" key="1">
    <citation type="submission" date="2016-02" db="EMBL/GenBank/DDBJ databases">
        <authorList>
            <person name="Wen L."/>
            <person name="He K."/>
            <person name="Yang H."/>
        </authorList>
    </citation>
    <scope>NUCLEOTIDE SEQUENCE [LARGE SCALE GENOMIC DNA]</scope>
    <source>
        <strain evidence="1 3">TSA40</strain>
    </source>
</reference>
<accession>A0A254T6X5</accession>
<comment type="caution">
    <text evidence="1">The sequence shown here is derived from an EMBL/GenBank/DDBJ whole genome shotgun (WGS) entry which is preliminary data.</text>
</comment>
<evidence type="ECO:0008006" key="4">
    <source>
        <dbReference type="Google" id="ProtNLM"/>
    </source>
</evidence>